<feature type="modified residue" description="4-aspartylphosphate" evidence="2">
    <location>
        <position position="63"/>
    </location>
</feature>
<dbReference type="SUPFAM" id="SSF52172">
    <property type="entry name" value="CheY-like"/>
    <property type="match status" value="1"/>
</dbReference>
<evidence type="ECO:0000313" key="4">
    <source>
        <dbReference type="EMBL" id="RJG00709.1"/>
    </source>
</evidence>
<keyword evidence="5" id="KW-1185">Reference proteome</keyword>
<dbReference type="PROSITE" id="PS50110">
    <property type="entry name" value="RESPONSE_REGULATORY"/>
    <property type="match status" value="1"/>
</dbReference>
<dbReference type="InterPro" id="IPR029787">
    <property type="entry name" value="Nucleotide_cyclase"/>
</dbReference>
<comment type="caution">
    <text evidence="4">The sequence shown here is derived from an EMBL/GenBank/DDBJ whole genome shotgun (WGS) entry which is preliminary data.</text>
</comment>
<sequence>MLTPSSHDIPVKPRVLIADDSRIVRATLIKHIQGMFDFREAMNGEEAWETLLIDPTIRVVITDLSMPRLDGYGLLKRIRSSEISRIRTLPVVVVSGSDEQSERDRAKAAGANDLITKGIETAQLLSRLDVLAKLVNTQREFERSLEVLAKNVTAASHLQLATPAALDSHAHKALTIALGNRKNFVILNVMVGLRHAELDGQAMLPPASVVHAVGQLLQRTIRQSDRVAQTGEAEFILVTGSIHFDSARNFAQRICRAISNANMVRDEHMSFIASCGLISLSEKYGQGEARPSLAELKEIARRRAQLGLNLATTGVVGLEEELAFGQDGRLPSLPAGEAPAAGAVAQAESIAGTESSSLSFYQPRAGQDGQPEPVELSTLVRWISEGKQEKVLQHMQELSQELKPLVELLIQQRH</sequence>
<dbReference type="SMART" id="SM00448">
    <property type="entry name" value="REC"/>
    <property type="match status" value="1"/>
</dbReference>
<dbReference type="PANTHER" id="PTHR44591:SF24">
    <property type="entry name" value="PROTEIN-GLUTAMATE METHYLESTERASE_PROTEIN-GLUTAMINE GLUTAMINASE 1"/>
    <property type="match status" value="1"/>
</dbReference>
<dbReference type="InterPro" id="IPR011006">
    <property type="entry name" value="CheY-like_superfamily"/>
</dbReference>
<evidence type="ECO:0000259" key="3">
    <source>
        <dbReference type="PROSITE" id="PS50110"/>
    </source>
</evidence>
<dbReference type="InterPro" id="IPR050595">
    <property type="entry name" value="Bact_response_regulator"/>
</dbReference>
<dbReference type="SUPFAM" id="SSF55073">
    <property type="entry name" value="Nucleotide cyclase"/>
    <property type="match status" value="1"/>
</dbReference>
<name>A0A3A3G1C0_9BURK</name>
<dbReference type="InterPro" id="IPR043128">
    <property type="entry name" value="Rev_trsase/Diguanyl_cyclase"/>
</dbReference>
<dbReference type="OrthoDB" id="9812260at2"/>
<gene>
    <name evidence="4" type="ORF">D3878_03185</name>
</gene>
<feature type="domain" description="Response regulatory" evidence="3">
    <location>
        <begin position="14"/>
        <end position="132"/>
    </location>
</feature>
<evidence type="ECO:0000256" key="1">
    <source>
        <dbReference type="ARBA" id="ARBA00022553"/>
    </source>
</evidence>
<dbReference type="RefSeq" id="WP_119784164.1">
    <property type="nucleotide sequence ID" value="NZ_QYUQ01000002.1"/>
</dbReference>
<proteinExistence type="predicted"/>
<dbReference type="Pfam" id="PF00072">
    <property type="entry name" value="Response_reg"/>
    <property type="match status" value="1"/>
</dbReference>
<reference evidence="5" key="1">
    <citation type="submission" date="2018-09" db="EMBL/GenBank/DDBJ databases">
        <authorList>
            <person name="Zhu H."/>
        </authorList>
    </citation>
    <scope>NUCLEOTIDE SEQUENCE [LARGE SCALE GENOMIC DNA]</scope>
    <source>
        <strain evidence="5">K1S02-23</strain>
    </source>
</reference>
<dbReference type="PANTHER" id="PTHR44591">
    <property type="entry name" value="STRESS RESPONSE REGULATOR PROTEIN 1"/>
    <property type="match status" value="1"/>
</dbReference>
<organism evidence="4 5">
    <name type="scientific">Noviherbaspirillum sedimenti</name>
    <dbReference type="NCBI Taxonomy" id="2320865"/>
    <lineage>
        <taxon>Bacteria</taxon>
        <taxon>Pseudomonadati</taxon>
        <taxon>Pseudomonadota</taxon>
        <taxon>Betaproteobacteria</taxon>
        <taxon>Burkholderiales</taxon>
        <taxon>Oxalobacteraceae</taxon>
        <taxon>Noviherbaspirillum</taxon>
    </lineage>
</organism>
<accession>A0A3A3G1C0</accession>
<dbReference type="Gene3D" id="3.40.50.2300">
    <property type="match status" value="1"/>
</dbReference>
<dbReference type="GO" id="GO:0000160">
    <property type="term" value="P:phosphorelay signal transduction system"/>
    <property type="evidence" value="ECO:0007669"/>
    <property type="project" value="InterPro"/>
</dbReference>
<dbReference type="EMBL" id="QYUQ01000002">
    <property type="protein sequence ID" value="RJG00709.1"/>
    <property type="molecule type" value="Genomic_DNA"/>
</dbReference>
<dbReference type="Gene3D" id="3.30.70.270">
    <property type="match status" value="1"/>
</dbReference>
<protein>
    <submittedName>
        <fullName evidence="4">Response regulator</fullName>
    </submittedName>
</protein>
<evidence type="ECO:0000256" key="2">
    <source>
        <dbReference type="PROSITE-ProRule" id="PRU00169"/>
    </source>
</evidence>
<dbReference type="Proteomes" id="UP000266327">
    <property type="component" value="Unassembled WGS sequence"/>
</dbReference>
<dbReference type="InterPro" id="IPR001789">
    <property type="entry name" value="Sig_transdc_resp-reg_receiver"/>
</dbReference>
<evidence type="ECO:0000313" key="5">
    <source>
        <dbReference type="Proteomes" id="UP000266327"/>
    </source>
</evidence>
<dbReference type="AlphaFoldDB" id="A0A3A3G1C0"/>
<keyword evidence="1 2" id="KW-0597">Phosphoprotein</keyword>